<dbReference type="PANTHER" id="PTHR30204">
    <property type="entry name" value="REDOX-CYCLING DRUG-SENSING TRANSCRIPTIONAL ACTIVATOR SOXR"/>
    <property type="match status" value="1"/>
</dbReference>
<evidence type="ECO:0000259" key="2">
    <source>
        <dbReference type="PROSITE" id="PS50937"/>
    </source>
</evidence>
<dbReference type="Proteomes" id="UP000501058">
    <property type="component" value="Chromosome"/>
</dbReference>
<dbReference type="KEGG" id="prv:G7070_14465"/>
<keyword evidence="4" id="KW-1185">Reference proteome</keyword>
<dbReference type="EMBL" id="CP049865">
    <property type="protein sequence ID" value="QIK73240.1"/>
    <property type="molecule type" value="Genomic_DNA"/>
</dbReference>
<keyword evidence="1" id="KW-0238">DNA-binding</keyword>
<proteinExistence type="predicted"/>
<evidence type="ECO:0000256" key="1">
    <source>
        <dbReference type="ARBA" id="ARBA00023125"/>
    </source>
</evidence>
<dbReference type="PANTHER" id="PTHR30204:SF93">
    <property type="entry name" value="HTH MERR-TYPE DOMAIN-CONTAINING PROTEIN"/>
    <property type="match status" value="1"/>
</dbReference>
<dbReference type="Pfam" id="PF13411">
    <property type="entry name" value="MerR_1"/>
    <property type="match status" value="1"/>
</dbReference>
<dbReference type="GO" id="GO:0003677">
    <property type="term" value="F:DNA binding"/>
    <property type="evidence" value="ECO:0007669"/>
    <property type="project" value="UniProtKB-KW"/>
</dbReference>
<reference evidence="3 4" key="1">
    <citation type="submission" date="2020-03" db="EMBL/GenBank/DDBJ databases">
        <title>Propioniciclava sp. nov., isolated from Hydrophilus acuminatus.</title>
        <authorList>
            <person name="Hyun D.-W."/>
            <person name="Bae J.-W."/>
        </authorList>
    </citation>
    <scope>NUCLEOTIDE SEQUENCE [LARGE SCALE GENOMIC DNA]</scope>
    <source>
        <strain evidence="3 4">HDW11</strain>
    </source>
</reference>
<accession>A0A6G7Y8Y7</accession>
<dbReference type="AlphaFoldDB" id="A0A6G7Y8Y7"/>
<dbReference type="PROSITE" id="PS50937">
    <property type="entry name" value="HTH_MERR_2"/>
    <property type="match status" value="1"/>
</dbReference>
<protein>
    <submittedName>
        <fullName evidence="3">MerR family transcriptional regulator</fullName>
    </submittedName>
</protein>
<sequence>MLTIGRLADYVGVTPRAIRLYHQRGLLPEPERTASGYRVYTAQDVIDLQRIKVLTDAGVPLARVRDLLHASQADVAAAVAEVDADLRRRIADLRRTRGALATLAQGEPFLPASVAALHAGLRAIGVSEATLLRERDNWVLIHVLYPELVDQWLGTQVAMLEDPEFRDLYLLTDEAFGWEPDDPRLEEIARRTVAWMVTQTPPDTEGWDTDPVAYQLVTTYRSDVSPAWDALMTRTRELALEAGYVEPGSGPG</sequence>
<dbReference type="InterPro" id="IPR000551">
    <property type="entry name" value="MerR-type_HTH_dom"/>
</dbReference>
<name>A0A6G7Y8Y7_9ACTN</name>
<feature type="domain" description="HTH merR-type" evidence="2">
    <location>
        <begin position="1"/>
        <end position="70"/>
    </location>
</feature>
<dbReference type="InterPro" id="IPR047057">
    <property type="entry name" value="MerR_fam"/>
</dbReference>
<dbReference type="PRINTS" id="PR00040">
    <property type="entry name" value="HTHMERR"/>
</dbReference>
<dbReference type="GO" id="GO:0003700">
    <property type="term" value="F:DNA-binding transcription factor activity"/>
    <property type="evidence" value="ECO:0007669"/>
    <property type="project" value="InterPro"/>
</dbReference>
<dbReference type="Gene3D" id="1.10.1660.10">
    <property type="match status" value="1"/>
</dbReference>
<evidence type="ECO:0000313" key="4">
    <source>
        <dbReference type="Proteomes" id="UP000501058"/>
    </source>
</evidence>
<dbReference type="InterPro" id="IPR009061">
    <property type="entry name" value="DNA-bd_dom_put_sf"/>
</dbReference>
<organism evidence="3 4">
    <name type="scientific">Propioniciclava coleopterorum</name>
    <dbReference type="NCBI Taxonomy" id="2714937"/>
    <lineage>
        <taxon>Bacteria</taxon>
        <taxon>Bacillati</taxon>
        <taxon>Actinomycetota</taxon>
        <taxon>Actinomycetes</taxon>
        <taxon>Propionibacteriales</taxon>
        <taxon>Propionibacteriaceae</taxon>
        <taxon>Propioniciclava</taxon>
    </lineage>
</organism>
<evidence type="ECO:0000313" key="3">
    <source>
        <dbReference type="EMBL" id="QIK73240.1"/>
    </source>
</evidence>
<dbReference type="CDD" id="cd00592">
    <property type="entry name" value="HTH_MerR-like"/>
    <property type="match status" value="1"/>
</dbReference>
<gene>
    <name evidence="3" type="ORF">G7070_14465</name>
</gene>
<dbReference type="SUPFAM" id="SSF46955">
    <property type="entry name" value="Putative DNA-binding domain"/>
    <property type="match status" value="1"/>
</dbReference>
<dbReference type="RefSeq" id="WP_166234311.1">
    <property type="nucleotide sequence ID" value="NZ_CP049865.1"/>
</dbReference>
<dbReference type="SMART" id="SM00422">
    <property type="entry name" value="HTH_MERR"/>
    <property type="match status" value="1"/>
</dbReference>